<reference evidence="2" key="1">
    <citation type="journal article" date="2019" name="Int. J. Syst. Evol. Microbiol.">
        <title>The Global Catalogue of Microorganisms (GCM) 10K type strain sequencing project: providing services to taxonomists for standard genome sequencing and annotation.</title>
        <authorList>
            <consortium name="The Broad Institute Genomics Platform"/>
            <consortium name="The Broad Institute Genome Sequencing Center for Infectious Disease"/>
            <person name="Wu L."/>
            <person name="Ma J."/>
        </authorList>
    </citation>
    <scope>NUCLEOTIDE SEQUENCE [LARGE SCALE GENOMIC DNA]</scope>
    <source>
        <strain evidence="2">JCM 17458</strain>
    </source>
</reference>
<dbReference type="RefSeq" id="WP_236863725.1">
    <property type="nucleotide sequence ID" value="NZ_BAABAZ010000004.1"/>
</dbReference>
<proteinExistence type="predicted"/>
<comment type="caution">
    <text evidence="1">The sequence shown here is derived from an EMBL/GenBank/DDBJ whole genome shotgun (WGS) entry which is preliminary data.</text>
</comment>
<accession>A0ABP8EI79</accession>
<evidence type="ECO:0000313" key="2">
    <source>
        <dbReference type="Proteomes" id="UP001501586"/>
    </source>
</evidence>
<evidence type="ECO:0000313" key="1">
    <source>
        <dbReference type="EMBL" id="GAA4283645.1"/>
    </source>
</evidence>
<gene>
    <name evidence="1" type="ORF">GCM10022261_11760</name>
</gene>
<sequence>MTATESFDIVESLTRIHPDRADLIEAAGRTGSAIAESLAEHIDLTRPRVLGPECLARIPTVPERVSALIPAGDSLVVIALGRRNREWVATWLREELAAAFIQDAPGASLVTVESTNRYLTHFPHAGSGTRQIFVVTAQDWTFARKYRLEAVTAVTAAELLSGAENVPSWALDQLLG</sequence>
<keyword evidence="2" id="KW-1185">Reference proteome</keyword>
<dbReference type="EMBL" id="BAABAZ010000004">
    <property type="protein sequence ID" value="GAA4283645.1"/>
    <property type="molecule type" value="Genomic_DNA"/>
</dbReference>
<protein>
    <submittedName>
        <fullName evidence="1">Uncharacterized protein</fullName>
    </submittedName>
</protein>
<name>A0ABP8EI79_9MICO</name>
<organism evidence="1 2">
    <name type="scientific">Brevibacterium daeguense</name>
    <dbReference type="NCBI Taxonomy" id="909936"/>
    <lineage>
        <taxon>Bacteria</taxon>
        <taxon>Bacillati</taxon>
        <taxon>Actinomycetota</taxon>
        <taxon>Actinomycetes</taxon>
        <taxon>Micrococcales</taxon>
        <taxon>Brevibacteriaceae</taxon>
        <taxon>Brevibacterium</taxon>
    </lineage>
</organism>
<dbReference type="Proteomes" id="UP001501586">
    <property type="component" value="Unassembled WGS sequence"/>
</dbReference>